<name>A0ABR3KRU7_TRISP</name>
<gene>
    <name evidence="1" type="ORF">TSPI_03674</name>
</gene>
<evidence type="ECO:0000313" key="1">
    <source>
        <dbReference type="EMBL" id="KAL1243127.1"/>
    </source>
</evidence>
<keyword evidence="2" id="KW-1185">Reference proteome</keyword>
<organism evidence="1 2">
    <name type="scientific">Trichinella spiralis</name>
    <name type="common">Trichina worm</name>
    <dbReference type="NCBI Taxonomy" id="6334"/>
    <lineage>
        <taxon>Eukaryota</taxon>
        <taxon>Metazoa</taxon>
        <taxon>Ecdysozoa</taxon>
        <taxon>Nematoda</taxon>
        <taxon>Enoplea</taxon>
        <taxon>Dorylaimia</taxon>
        <taxon>Trichinellida</taxon>
        <taxon>Trichinellidae</taxon>
        <taxon>Trichinella</taxon>
    </lineage>
</organism>
<proteinExistence type="predicted"/>
<dbReference type="Proteomes" id="UP001558632">
    <property type="component" value="Unassembled WGS sequence"/>
</dbReference>
<dbReference type="EMBL" id="JBEUSY010000170">
    <property type="protein sequence ID" value="KAL1243127.1"/>
    <property type="molecule type" value="Genomic_DNA"/>
</dbReference>
<evidence type="ECO:0000313" key="2">
    <source>
        <dbReference type="Proteomes" id="UP001558632"/>
    </source>
</evidence>
<accession>A0ABR3KRU7</accession>
<sequence>MILQSGTTSNASSQCWQTTQGSVASSIKLTPASNRAEHFPHPCRLHGPTDPLLREPLRRRVSLLSTTIFKYDINKFLHCVVLFGVALQYYTDHLDVEREALQSYAQIHLRARFRMHDQPA</sequence>
<reference evidence="1 2" key="1">
    <citation type="submission" date="2024-07" db="EMBL/GenBank/DDBJ databases">
        <title>Enhanced genomic and transcriptomic resources for Trichinella pseudospiralis and T. spiralis underpin the discovery of pronounced molecular differences between stages and species.</title>
        <authorList>
            <person name="Pasi K.K."/>
            <person name="La Rosa G."/>
            <person name="Gomez-Morales M.A."/>
            <person name="Tosini F."/>
            <person name="Sumanam S."/>
            <person name="Young N.D."/>
            <person name="Chang B.C."/>
            <person name="Robin G.B."/>
        </authorList>
    </citation>
    <scope>NUCLEOTIDE SEQUENCE [LARGE SCALE GENOMIC DNA]</scope>
    <source>
        <strain evidence="1">ISS534</strain>
    </source>
</reference>
<comment type="caution">
    <text evidence="1">The sequence shown here is derived from an EMBL/GenBank/DDBJ whole genome shotgun (WGS) entry which is preliminary data.</text>
</comment>
<protein>
    <submittedName>
        <fullName evidence="1">Transcriptional regulator MraZ</fullName>
    </submittedName>
</protein>